<dbReference type="Pfam" id="PF01545">
    <property type="entry name" value="Cation_efflux"/>
    <property type="match status" value="1"/>
</dbReference>
<feature type="domain" description="Cation efflux protein cytoplasmic" evidence="12">
    <location>
        <begin position="226"/>
        <end position="297"/>
    </location>
</feature>
<feature type="transmembrane region" description="Helical" evidence="10">
    <location>
        <begin position="55"/>
        <end position="76"/>
    </location>
</feature>
<protein>
    <submittedName>
        <fullName evidence="13">Cation diffusion facilitator family transporter</fullName>
    </submittedName>
</protein>
<dbReference type="EMBL" id="JAVIAC010000001">
    <property type="protein sequence ID" value="MDQ7950185.1"/>
    <property type="molecule type" value="Genomic_DNA"/>
</dbReference>
<evidence type="ECO:0000256" key="8">
    <source>
        <dbReference type="ARBA" id="ARBA00023136"/>
    </source>
</evidence>
<gene>
    <name evidence="13" type="ORF">Q0031_00060</name>
</gene>
<name>A0AAP5F7G6_9GAMM</name>
<comment type="similarity">
    <text evidence="2">Belongs to the cation diffusion facilitator (CDF) transporter (TC 2.A.4) family. SLC30A subfamily.</text>
</comment>
<dbReference type="InterPro" id="IPR027469">
    <property type="entry name" value="Cation_efflux_TMD_sf"/>
</dbReference>
<organism evidence="13 14">
    <name type="scientific">Stenotrophomonas geniculata</name>
    <dbReference type="NCBI Taxonomy" id="86188"/>
    <lineage>
        <taxon>Bacteria</taxon>
        <taxon>Pseudomonadati</taxon>
        <taxon>Pseudomonadota</taxon>
        <taxon>Gammaproteobacteria</taxon>
        <taxon>Lysobacterales</taxon>
        <taxon>Lysobacteraceae</taxon>
        <taxon>Stenotrophomonas</taxon>
    </lineage>
</organism>
<feature type="transmembrane region" description="Helical" evidence="10">
    <location>
        <begin position="29"/>
        <end position="49"/>
    </location>
</feature>
<dbReference type="Proteomes" id="UP001240529">
    <property type="component" value="Unassembled WGS sequence"/>
</dbReference>
<keyword evidence="6 10" id="KW-1133">Transmembrane helix</keyword>
<feature type="transmembrane region" description="Helical" evidence="10">
    <location>
        <begin position="96"/>
        <end position="115"/>
    </location>
</feature>
<dbReference type="Gene3D" id="1.20.1510.10">
    <property type="entry name" value="Cation efflux protein transmembrane domain"/>
    <property type="match status" value="1"/>
</dbReference>
<evidence type="ECO:0000256" key="10">
    <source>
        <dbReference type="SAM" id="Phobius"/>
    </source>
</evidence>
<feature type="domain" description="Cation efflux protein transmembrane" evidence="11">
    <location>
        <begin position="29"/>
        <end position="220"/>
    </location>
</feature>
<keyword evidence="8 10" id="KW-0472">Membrane</keyword>
<sequence length="342" mass="37163">MSQSNAHDHGHDHDHDHTPTVTSANERKVLVSFFLIFGFMLVEAVGGVLSGSLALLADAGHMLTDAVALALAYAAFRFGRRAADSKRTFGYLRFEVIAGFLNAVTLFAIVAWIAYEAWERLQAPPVILAGPMMIVAVLGLLINVLVLWIMTRGETDHVNVKGAILHVMGDLLGSVGAIVAAIVIYFTGWTPIDPILSVLVAALILRSAWKLLAKSIHILLEGAPEDASPEKVEQGLMSTVPGLAAVSHVHVWQLTSGRTMATLHVRPNVDEEARAVVKRVEAVLREQFSIEHATVGIDWNSEADENICSLQPTTGRQDHSGHDHSEHNHDHDHDHSAPGHKH</sequence>
<comment type="subcellular location">
    <subcellularLocation>
        <location evidence="1">Membrane</location>
        <topology evidence="1">Multi-pass membrane protein</topology>
    </subcellularLocation>
</comment>
<feature type="compositionally biased region" description="Basic and acidic residues" evidence="9">
    <location>
        <begin position="1"/>
        <end position="18"/>
    </location>
</feature>
<dbReference type="InterPro" id="IPR002524">
    <property type="entry name" value="Cation_efflux"/>
</dbReference>
<evidence type="ECO:0000313" key="13">
    <source>
        <dbReference type="EMBL" id="MDQ7950185.1"/>
    </source>
</evidence>
<feature type="region of interest" description="Disordered" evidence="9">
    <location>
        <begin position="310"/>
        <end position="342"/>
    </location>
</feature>
<evidence type="ECO:0000259" key="11">
    <source>
        <dbReference type="Pfam" id="PF01545"/>
    </source>
</evidence>
<evidence type="ECO:0000256" key="6">
    <source>
        <dbReference type="ARBA" id="ARBA00022989"/>
    </source>
</evidence>
<dbReference type="AlphaFoldDB" id="A0AAP5F7G6"/>
<feature type="transmembrane region" description="Helical" evidence="10">
    <location>
        <begin position="163"/>
        <end position="186"/>
    </location>
</feature>
<feature type="transmembrane region" description="Helical" evidence="10">
    <location>
        <begin position="127"/>
        <end position="151"/>
    </location>
</feature>
<proteinExistence type="inferred from homology"/>
<accession>A0AAP5F7G6</accession>
<reference evidence="13" key="1">
    <citation type="submission" date="2023-07" db="EMBL/GenBank/DDBJ databases">
        <authorList>
            <person name="Shahid S."/>
            <person name="Akbar M.Y."/>
            <person name="Ajmal W."/>
            <person name="Ansari A."/>
            <person name="Ghazanfar S."/>
        </authorList>
    </citation>
    <scope>NUCLEOTIDE SEQUENCE</scope>
    <source>
        <strain evidence="13">NIGAB</strain>
    </source>
</reference>
<evidence type="ECO:0000256" key="2">
    <source>
        <dbReference type="ARBA" id="ARBA00008873"/>
    </source>
</evidence>
<dbReference type="InterPro" id="IPR027470">
    <property type="entry name" value="Cation_efflux_CTD"/>
</dbReference>
<evidence type="ECO:0000259" key="12">
    <source>
        <dbReference type="Pfam" id="PF16916"/>
    </source>
</evidence>
<evidence type="ECO:0000256" key="9">
    <source>
        <dbReference type="SAM" id="MobiDB-lite"/>
    </source>
</evidence>
<dbReference type="RefSeq" id="WP_021205762.1">
    <property type="nucleotide sequence ID" value="NZ_JAUZEA010000001.1"/>
</dbReference>
<keyword evidence="5" id="KW-0862">Zinc</keyword>
<evidence type="ECO:0000256" key="1">
    <source>
        <dbReference type="ARBA" id="ARBA00004141"/>
    </source>
</evidence>
<dbReference type="PANTHER" id="PTHR11562">
    <property type="entry name" value="CATION EFFLUX PROTEIN/ ZINC TRANSPORTER"/>
    <property type="match status" value="1"/>
</dbReference>
<dbReference type="GO" id="GO:0005886">
    <property type="term" value="C:plasma membrane"/>
    <property type="evidence" value="ECO:0007669"/>
    <property type="project" value="TreeGrafter"/>
</dbReference>
<keyword evidence="4 10" id="KW-0812">Transmembrane</keyword>
<dbReference type="Pfam" id="PF16916">
    <property type="entry name" value="ZT_dimer"/>
    <property type="match status" value="1"/>
</dbReference>
<dbReference type="NCBIfam" id="TIGR01297">
    <property type="entry name" value="CDF"/>
    <property type="match status" value="1"/>
</dbReference>
<keyword evidence="5" id="KW-0864">Zinc transport</keyword>
<evidence type="ECO:0000256" key="7">
    <source>
        <dbReference type="ARBA" id="ARBA00023065"/>
    </source>
</evidence>
<keyword evidence="7" id="KW-0406">Ion transport</keyword>
<evidence type="ECO:0000256" key="4">
    <source>
        <dbReference type="ARBA" id="ARBA00022692"/>
    </source>
</evidence>
<dbReference type="InterPro" id="IPR050681">
    <property type="entry name" value="CDF/SLC30A"/>
</dbReference>
<evidence type="ECO:0000256" key="3">
    <source>
        <dbReference type="ARBA" id="ARBA00022448"/>
    </source>
</evidence>
<dbReference type="GO" id="GO:0005385">
    <property type="term" value="F:zinc ion transmembrane transporter activity"/>
    <property type="evidence" value="ECO:0007669"/>
    <property type="project" value="TreeGrafter"/>
</dbReference>
<evidence type="ECO:0000256" key="5">
    <source>
        <dbReference type="ARBA" id="ARBA00022906"/>
    </source>
</evidence>
<dbReference type="InterPro" id="IPR058533">
    <property type="entry name" value="Cation_efflux_TM"/>
</dbReference>
<feature type="region of interest" description="Disordered" evidence="9">
    <location>
        <begin position="1"/>
        <end position="20"/>
    </location>
</feature>
<keyword evidence="3" id="KW-0813">Transport</keyword>
<dbReference type="SUPFAM" id="SSF161111">
    <property type="entry name" value="Cation efflux protein transmembrane domain-like"/>
    <property type="match status" value="1"/>
</dbReference>
<dbReference type="SUPFAM" id="SSF160240">
    <property type="entry name" value="Cation efflux protein cytoplasmic domain-like"/>
    <property type="match status" value="1"/>
</dbReference>
<dbReference type="InterPro" id="IPR036837">
    <property type="entry name" value="Cation_efflux_CTD_sf"/>
</dbReference>
<dbReference type="PANTHER" id="PTHR11562:SF17">
    <property type="entry name" value="RE54080P-RELATED"/>
    <property type="match status" value="1"/>
</dbReference>
<comment type="caution">
    <text evidence="13">The sequence shown here is derived from an EMBL/GenBank/DDBJ whole genome shotgun (WGS) entry which is preliminary data.</text>
</comment>
<feature type="compositionally biased region" description="Basic and acidic residues" evidence="9">
    <location>
        <begin position="316"/>
        <end position="342"/>
    </location>
</feature>
<evidence type="ECO:0000313" key="14">
    <source>
        <dbReference type="Proteomes" id="UP001240529"/>
    </source>
</evidence>